<evidence type="ECO:0000256" key="3">
    <source>
        <dbReference type="ARBA" id="ARBA00022448"/>
    </source>
</evidence>
<evidence type="ECO:0000256" key="12">
    <source>
        <dbReference type="SAM" id="Phobius"/>
    </source>
</evidence>
<evidence type="ECO:0000256" key="7">
    <source>
        <dbReference type="ARBA" id="ARBA00022989"/>
    </source>
</evidence>
<protein>
    <submittedName>
        <fullName evidence="13">Atp synthase f0 sector subunit b</fullName>
        <ecNumber evidence="13">3.6.3.14</ecNumber>
    </submittedName>
</protein>
<evidence type="ECO:0000256" key="2">
    <source>
        <dbReference type="ARBA" id="ARBA00005513"/>
    </source>
</evidence>
<comment type="caution">
    <text evidence="13">The sequence shown here is derived from an EMBL/GenBank/DDBJ whole genome shotgun (WGS) entry which is preliminary data.</text>
</comment>
<evidence type="ECO:0000256" key="9">
    <source>
        <dbReference type="ARBA" id="ARBA00023136"/>
    </source>
</evidence>
<dbReference type="PANTHER" id="PTHR33445:SF2">
    <property type="entry name" value="ATP SYNTHASE SUBUNIT B', CHLOROPLASTIC"/>
    <property type="match status" value="1"/>
</dbReference>
<name>A0A0W8FTX7_9ZZZZ</name>
<evidence type="ECO:0000256" key="10">
    <source>
        <dbReference type="ARBA" id="ARBA00025198"/>
    </source>
</evidence>
<dbReference type="CDD" id="cd06503">
    <property type="entry name" value="ATP-synt_Fo_b"/>
    <property type="match status" value="1"/>
</dbReference>
<keyword evidence="11" id="KW-0175">Coiled coil</keyword>
<keyword evidence="4" id="KW-0138">CF(0)</keyword>
<proteinExistence type="inferred from homology"/>
<dbReference type="PANTHER" id="PTHR33445">
    <property type="entry name" value="ATP SYNTHASE SUBUNIT B', CHLOROPLASTIC"/>
    <property type="match status" value="1"/>
</dbReference>
<keyword evidence="13" id="KW-0378">Hydrolase</keyword>
<feature type="coiled-coil region" evidence="11">
    <location>
        <begin position="36"/>
        <end position="88"/>
    </location>
</feature>
<keyword evidence="8" id="KW-0406">Ion transport</keyword>
<accession>A0A0W8FTX7</accession>
<dbReference type="InterPro" id="IPR002146">
    <property type="entry name" value="ATP_synth_b/b'su_bac/chlpt"/>
</dbReference>
<sequence length="144" mass="16618">MVTVIPDYTLLIQMGIFLALVFILNILLYKPILSIIDRRKKQLEESENEIKLFNESVEKRVAEYEDKLKQAKIKATELKKEIIQEGANQAKNVVDAVRNEIPVMAREFQQKMDKEVEKAKLILDSHSKELSVQIAQKVLGRPVQ</sequence>
<dbReference type="GO" id="GO:0046961">
    <property type="term" value="F:proton-transporting ATPase activity, rotational mechanism"/>
    <property type="evidence" value="ECO:0007669"/>
    <property type="project" value="TreeGrafter"/>
</dbReference>
<dbReference type="EMBL" id="LNQE01000854">
    <property type="protein sequence ID" value="KUG24260.1"/>
    <property type="molecule type" value="Genomic_DNA"/>
</dbReference>
<evidence type="ECO:0000256" key="6">
    <source>
        <dbReference type="ARBA" id="ARBA00022781"/>
    </source>
</evidence>
<evidence type="ECO:0000256" key="4">
    <source>
        <dbReference type="ARBA" id="ARBA00022547"/>
    </source>
</evidence>
<keyword evidence="5 12" id="KW-0812">Transmembrane</keyword>
<evidence type="ECO:0000256" key="11">
    <source>
        <dbReference type="SAM" id="Coils"/>
    </source>
</evidence>
<keyword evidence="3" id="KW-0813">Transport</keyword>
<dbReference type="Pfam" id="PF00430">
    <property type="entry name" value="ATP-synt_B"/>
    <property type="match status" value="1"/>
</dbReference>
<comment type="function">
    <text evidence="10">F(1)F(0) ATP synthase produces ATP from ADP in the presence of a proton or sodium gradient. F-type ATPases consist of two structural domains, F(1) containing the extramembraneous catalytic core and F(0) containing the membrane proton channel, linked together by a central stalk and a peripheral stalk. During catalysis, ATP synthesis in the catalytic domain of F(1) is coupled via a rotary mechanism of the central stalk subunits to proton translocation.</text>
</comment>
<organism evidence="13">
    <name type="scientific">hydrocarbon metagenome</name>
    <dbReference type="NCBI Taxonomy" id="938273"/>
    <lineage>
        <taxon>unclassified sequences</taxon>
        <taxon>metagenomes</taxon>
        <taxon>ecological metagenomes</taxon>
    </lineage>
</organism>
<evidence type="ECO:0000313" key="13">
    <source>
        <dbReference type="EMBL" id="KUG24260.1"/>
    </source>
</evidence>
<dbReference type="GO" id="GO:0015986">
    <property type="term" value="P:proton motive force-driven ATP synthesis"/>
    <property type="evidence" value="ECO:0007669"/>
    <property type="project" value="InterPro"/>
</dbReference>
<comment type="subcellular location">
    <subcellularLocation>
        <location evidence="1">Membrane</location>
        <topology evidence="1">Single-pass membrane protein</topology>
    </subcellularLocation>
</comment>
<dbReference type="GO" id="GO:0045259">
    <property type="term" value="C:proton-transporting ATP synthase complex"/>
    <property type="evidence" value="ECO:0007669"/>
    <property type="project" value="UniProtKB-KW"/>
</dbReference>
<feature type="transmembrane region" description="Helical" evidence="12">
    <location>
        <begin position="12"/>
        <end position="32"/>
    </location>
</feature>
<keyword evidence="7 12" id="KW-1133">Transmembrane helix</keyword>
<evidence type="ECO:0000256" key="5">
    <source>
        <dbReference type="ARBA" id="ARBA00022692"/>
    </source>
</evidence>
<dbReference type="HAMAP" id="MF_01398">
    <property type="entry name" value="ATP_synth_b_bprime"/>
    <property type="match status" value="1"/>
</dbReference>
<evidence type="ECO:0000256" key="8">
    <source>
        <dbReference type="ARBA" id="ARBA00023065"/>
    </source>
</evidence>
<evidence type="ECO:0000256" key="1">
    <source>
        <dbReference type="ARBA" id="ARBA00004167"/>
    </source>
</evidence>
<keyword evidence="9 12" id="KW-0472">Membrane</keyword>
<gene>
    <name evidence="13" type="ORF">ASZ90_005923</name>
</gene>
<keyword evidence="6" id="KW-0375">Hydrogen ion transport</keyword>
<comment type="similarity">
    <text evidence="2">Belongs to the ATPase B chain family.</text>
</comment>
<dbReference type="GO" id="GO:0016787">
    <property type="term" value="F:hydrolase activity"/>
    <property type="evidence" value="ECO:0007669"/>
    <property type="project" value="UniProtKB-KW"/>
</dbReference>
<dbReference type="InterPro" id="IPR050059">
    <property type="entry name" value="ATP_synthase_B_chain"/>
</dbReference>
<dbReference type="AlphaFoldDB" id="A0A0W8FTX7"/>
<reference evidence="13" key="1">
    <citation type="journal article" date="2015" name="Proc. Natl. Acad. Sci. U.S.A.">
        <title>Networks of energetic and metabolic interactions define dynamics in microbial communities.</title>
        <authorList>
            <person name="Embree M."/>
            <person name="Liu J.K."/>
            <person name="Al-Bassam M.M."/>
            <person name="Zengler K."/>
        </authorList>
    </citation>
    <scope>NUCLEOTIDE SEQUENCE</scope>
</reference>
<dbReference type="EC" id="3.6.3.14" evidence="13"/>